<dbReference type="Proteomes" id="UP000008457">
    <property type="component" value="Chromosome"/>
</dbReference>
<organism evidence="6 7">
    <name type="scientific">Mahella australiensis (strain DSM 15567 / CIP 107919 / 50-1 BON)</name>
    <dbReference type="NCBI Taxonomy" id="697281"/>
    <lineage>
        <taxon>Bacteria</taxon>
        <taxon>Bacillati</taxon>
        <taxon>Bacillota</taxon>
        <taxon>Clostridia</taxon>
        <taxon>Thermoanaerobacterales</taxon>
        <taxon>Thermoanaerobacterales Family IV. Incertae Sedis</taxon>
        <taxon>Mahella</taxon>
    </lineage>
</organism>
<comment type="subcellular location">
    <subcellularLocation>
        <location evidence="1">Cell envelope</location>
    </subcellularLocation>
</comment>
<dbReference type="PROSITE" id="PS51257">
    <property type="entry name" value="PROKAR_LIPOPROTEIN"/>
    <property type="match status" value="1"/>
</dbReference>
<dbReference type="Gene3D" id="3.40.190.10">
    <property type="entry name" value="Periplasmic binding protein-like II"/>
    <property type="match status" value="1"/>
</dbReference>
<dbReference type="KEGG" id="mas:Mahau_0143"/>
<reference evidence="7" key="1">
    <citation type="submission" date="2010-11" db="EMBL/GenBank/DDBJ databases">
        <title>The complete genome of Mahella australiensis DSM 15567.</title>
        <authorList>
            <consortium name="US DOE Joint Genome Institute (JGI-PGF)"/>
            <person name="Lucas S."/>
            <person name="Copeland A."/>
            <person name="Lapidus A."/>
            <person name="Bruce D."/>
            <person name="Goodwin L."/>
            <person name="Pitluck S."/>
            <person name="Kyrpides N."/>
            <person name="Mavromatis K."/>
            <person name="Pagani I."/>
            <person name="Ivanova N."/>
            <person name="Teshima H."/>
            <person name="Brettin T."/>
            <person name="Detter J.C."/>
            <person name="Han C."/>
            <person name="Tapia R."/>
            <person name="Land M."/>
            <person name="Hauser L."/>
            <person name="Markowitz V."/>
            <person name="Cheng J.-F."/>
            <person name="Hugenholtz P."/>
            <person name="Woyke T."/>
            <person name="Wu D."/>
            <person name="Spring S."/>
            <person name="Pukall R."/>
            <person name="Steenblock K."/>
            <person name="Schneider S."/>
            <person name="Klenk H.-P."/>
            <person name="Eisen J.A."/>
        </authorList>
    </citation>
    <scope>NUCLEOTIDE SEQUENCE [LARGE SCALE GENOMIC DNA]</scope>
    <source>
        <strain evidence="7">DSM 15567 / CIP 107919 / 50-1 BON</strain>
    </source>
</reference>
<dbReference type="RefSeq" id="WP_013779800.1">
    <property type="nucleotide sequence ID" value="NC_015520.1"/>
</dbReference>
<dbReference type="eggNOG" id="COG1653">
    <property type="taxonomic scope" value="Bacteria"/>
</dbReference>
<evidence type="ECO:0000256" key="4">
    <source>
        <dbReference type="ARBA" id="ARBA00022729"/>
    </source>
</evidence>
<dbReference type="AlphaFoldDB" id="F3ZVZ2"/>
<dbReference type="Pfam" id="PF01547">
    <property type="entry name" value="SBP_bac_1"/>
    <property type="match status" value="1"/>
</dbReference>
<keyword evidence="3" id="KW-0813">Transport</keyword>
<keyword evidence="7" id="KW-1185">Reference proteome</keyword>
<dbReference type="SUPFAM" id="SSF53850">
    <property type="entry name" value="Periplasmic binding protein-like II"/>
    <property type="match status" value="1"/>
</dbReference>
<reference evidence="6 7" key="2">
    <citation type="journal article" date="2011" name="Stand. Genomic Sci.">
        <title>Complete genome sequence of Mahella australiensis type strain (50-1 BON).</title>
        <authorList>
            <person name="Sikorski J."/>
            <person name="Teshima H."/>
            <person name="Nolan M."/>
            <person name="Lucas S."/>
            <person name="Hammon N."/>
            <person name="Deshpande S."/>
            <person name="Cheng J.F."/>
            <person name="Pitluck S."/>
            <person name="Liolios K."/>
            <person name="Pagani I."/>
            <person name="Ivanova N."/>
            <person name="Huntemann M."/>
            <person name="Mavromatis K."/>
            <person name="Ovchinikova G."/>
            <person name="Pati A."/>
            <person name="Tapia R."/>
            <person name="Han C."/>
            <person name="Goodwin L."/>
            <person name="Chen A."/>
            <person name="Palaniappan K."/>
            <person name="Land M."/>
            <person name="Hauser L."/>
            <person name="Ngatchou-Djao O.D."/>
            <person name="Rohde M."/>
            <person name="Pukall R."/>
            <person name="Spring S."/>
            <person name="Abt B."/>
            <person name="Goker M."/>
            <person name="Detter J.C."/>
            <person name="Woyke T."/>
            <person name="Bristow J."/>
            <person name="Markowitz V."/>
            <person name="Hugenholtz P."/>
            <person name="Eisen J.A."/>
            <person name="Kyrpides N.C."/>
            <person name="Klenk H.P."/>
            <person name="Lapidus A."/>
        </authorList>
    </citation>
    <scope>NUCLEOTIDE SEQUENCE [LARGE SCALE GENOMIC DNA]</scope>
    <source>
        <strain evidence="7">DSM 15567 / CIP 107919 / 50-1 BON</strain>
    </source>
</reference>
<proteinExistence type="inferred from homology"/>
<dbReference type="InterPro" id="IPR006059">
    <property type="entry name" value="SBP"/>
</dbReference>
<keyword evidence="4 5" id="KW-0732">Signal</keyword>
<evidence type="ECO:0000313" key="6">
    <source>
        <dbReference type="EMBL" id="AEE95366.1"/>
    </source>
</evidence>
<gene>
    <name evidence="6" type="ordered locus">Mahau_0143</name>
</gene>
<accession>F3ZVZ2</accession>
<feature type="signal peptide" evidence="5">
    <location>
        <begin position="1"/>
        <end position="20"/>
    </location>
</feature>
<evidence type="ECO:0000256" key="2">
    <source>
        <dbReference type="ARBA" id="ARBA00008520"/>
    </source>
</evidence>
<dbReference type="OrthoDB" id="383937at2"/>
<dbReference type="CDD" id="cd13585">
    <property type="entry name" value="PBP2_TMBP_like"/>
    <property type="match status" value="1"/>
</dbReference>
<dbReference type="HOGENOM" id="CLU_031285_10_5_9"/>
<dbReference type="PANTHER" id="PTHR43649">
    <property type="entry name" value="ARABINOSE-BINDING PROTEIN-RELATED"/>
    <property type="match status" value="1"/>
</dbReference>
<dbReference type="InterPro" id="IPR050490">
    <property type="entry name" value="Bact_solute-bd_prot1"/>
</dbReference>
<evidence type="ECO:0000256" key="3">
    <source>
        <dbReference type="ARBA" id="ARBA00022448"/>
    </source>
</evidence>
<dbReference type="STRING" id="697281.Mahau_0143"/>
<dbReference type="GO" id="GO:0030313">
    <property type="term" value="C:cell envelope"/>
    <property type="evidence" value="ECO:0007669"/>
    <property type="project" value="UniProtKB-SubCell"/>
</dbReference>
<evidence type="ECO:0000313" key="7">
    <source>
        <dbReference type="Proteomes" id="UP000008457"/>
    </source>
</evidence>
<name>F3ZVZ2_MAHA5</name>
<dbReference type="EMBL" id="CP002360">
    <property type="protein sequence ID" value="AEE95366.1"/>
    <property type="molecule type" value="Genomic_DNA"/>
</dbReference>
<feature type="chain" id="PRO_5003303961" evidence="5">
    <location>
        <begin position="21"/>
        <end position="450"/>
    </location>
</feature>
<comment type="similarity">
    <text evidence="2">Belongs to the bacterial solute-binding protein 1 family.</text>
</comment>
<evidence type="ECO:0000256" key="5">
    <source>
        <dbReference type="SAM" id="SignalP"/>
    </source>
</evidence>
<dbReference type="PANTHER" id="PTHR43649:SF31">
    <property type="entry name" value="SN-GLYCEROL-3-PHOSPHATE-BINDING PERIPLASMIC PROTEIN UGPB"/>
    <property type="match status" value="1"/>
</dbReference>
<protein>
    <submittedName>
        <fullName evidence="6">Extracellular solute-binding protein family 1</fullName>
    </submittedName>
</protein>
<sequence length="450" mass="50763">MKRYCLLVINLLIIAMLASACSGTTNKSDNGQSGDISQNGQTEAENQKIALKMMGWEASPLETQSVKNGLASFMKSNPNITVEYTTVPGTNYLSKLMTMLAGNAAPDVFFCATDYYRTLAKRGQLLDITERFIDSEYKEEDFLPGTMKLMKVDGKLYGVISCIVGPELFYNKEIFDKAGLPYPPSDPAKAWTWDEFREVAKKLTVKDGDKVTQHGAYGFEAQYVTTALIMGNEGKIFNDTYDKMFINNPEAKQVFEAVLNLRKADNAAPDAITLEKVGMQPHQMLQTGKVAMLADGSWSLQELAQMNFEVGVGVLPKFKESVTHVQAHMHSAWANTKYPNEAWKLVAYLSSDEYQTQNVKEGLWLPDRKSLYTEEGMEKWYSEEIYGEEFKSMVDWFINADVYPYAMVGNSKVNDIYTEVTDMYWHADRDIDSTLSELETRVNEELSKGQ</sequence>
<evidence type="ECO:0000256" key="1">
    <source>
        <dbReference type="ARBA" id="ARBA00004196"/>
    </source>
</evidence>